<protein>
    <recommendedName>
        <fullName evidence="3">Internal virion protein</fullName>
    </recommendedName>
</protein>
<dbReference type="Proteomes" id="UP000276254">
    <property type="component" value="Chromosome"/>
</dbReference>
<dbReference type="KEGG" id="spha:D3Y57_16775"/>
<gene>
    <name evidence="1" type="ORF">D3Y57_16775</name>
</gene>
<evidence type="ECO:0000313" key="1">
    <source>
        <dbReference type="EMBL" id="AYJ87285.1"/>
    </source>
</evidence>
<sequence>MQRKQQEKFFEGYTKAQSGIALTEISHPDSVTSKVFGPSGFAQGAQFYTAQAAVSTWQSTQLTDMDTLKRMNPQELAAHVASSSGKAMTGDPFADQQIQKGLLEASAPLLNTIAKERYGWQQQEAVDAQHTAVMSGGATLQTIAASQARLESGGTDDGVAASQAMASFSGMLGQPHGMDDTNYHKFLVGTARDLMQSGNGYAIEVMRRSPAYSRLNPDEVDKLDEQYLKFGNRANGLAASTPAFVERLIRHDMRVHGGDAVEGSFTSPLEAAADLAAINGDIKRSTGFNVDVFDAKDERSAGMTVTDMAIAAWNKKRDRAWEQANRDEERAYKRNEADREEHAKALVAVTAWTAGNPVQAVMAGVNKDLIEAQANNDWVGGNLTNIVRTFQGGYVSDAVKNAARAGVEASAGEQYSKDFERVYQQWHGLYAAKPAAALAYYGSYHAVMQKYDSLVRQHTDPIVAFSKTFGDAAQYGTADVSPERRKEVVSSMSAVLSSQRGYFFDVGGVANLGTLGESIVKRVALSHVATAGNNSGQTTETLMKEAVGAAKASGEYERYGQFAWTNKAGTAPLGQMLGLQDRDAAAVFTKVYNEHLAQLGIAANTDPQTLLRYDNNGHPAMVAVVEGRRGIERMAITYEQLATAAHDYVSKRTGRPSDRADPKTAKYLRSHPLDRAVYNLLND</sequence>
<evidence type="ECO:0008006" key="3">
    <source>
        <dbReference type="Google" id="ProtNLM"/>
    </source>
</evidence>
<dbReference type="OrthoDB" id="7550188at2"/>
<reference evidence="1 2" key="1">
    <citation type="submission" date="2018-09" db="EMBL/GenBank/DDBJ databases">
        <title>Sphingomonas peninsula sp. nov., isolated from fildes peninsula, Antarctic soil.</title>
        <authorList>
            <person name="Yingchao G."/>
        </authorList>
    </citation>
    <scope>NUCLEOTIDE SEQUENCE [LARGE SCALE GENOMIC DNA]</scope>
    <source>
        <strain evidence="1 2">YZ-8</strain>
    </source>
</reference>
<keyword evidence="2" id="KW-1185">Reference proteome</keyword>
<evidence type="ECO:0000313" key="2">
    <source>
        <dbReference type="Proteomes" id="UP000276254"/>
    </source>
</evidence>
<dbReference type="AlphaFoldDB" id="A0A494TQA5"/>
<name>A0A494TQA5_SPHPE</name>
<accession>A0A494TQA5</accession>
<organism evidence="1 2">
    <name type="scientific">Sphingomonas paeninsulae</name>
    <dbReference type="NCBI Taxonomy" id="2319844"/>
    <lineage>
        <taxon>Bacteria</taxon>
        <taxon>Pseudomonadati</taxon>
        <taxon>Pseudomonadota</taxon>
        <taxon>Alphaproteobacteria</taxon>
        <taxon>Sphingomonadales</taxon>
        <taxon>Sphingomonadaceae</taxon>
        <taxon>Sphingomonas</taxon>
    </lineage>
</organism>
<dbReference type="EMBL" id="CP032829">
    <property type="protein sequence ID" value="AYJ87285.1"/>
    <property type="molecule type" value="Genomic_DNA"/>
</dbReference>
<dbReference type="RefSeq" id="WP_121154435.1">
    <property type="nucleotide sequence ID" value="NZ_CP032829.1"/>
</dbReference>
<proteinExistence type="predicted"/>